<proteinExistence type="predicted"/>
<name>A0A1M5EYA1_9BACT</name>
<dbReference type="EMBL" id="FQUM01000010">
    <property type="protein sequence ID" value="SHF83961.1"/>
    <property type="molecule type" value="Genomic_DNA"/>
</dbReference>
<keyword evidence="2" id="KW-1185">Reference proteome</keyword>
<dbReference type="STRING" id="1484053.SAMN05444274_11071"/>
<evidence type="ECO:0000313" key="1">
    <source>
        <dbReference type="EMBL" id="SHF83961.1"/>
    </source>
</evidence>
<dbReference type="AlphaFoldDB" id="A0A1M5EYA1"/>
<evidence type="ECO:0000313" key="2">
    <source>
        <dbReference type="Proteomes" id="UP000184164"/>
    </source>
</evidence>
<accession>A0A1M5EYA1</accession>
<protein>
    <submittedName>
        <fullName evidence="1">Uncharacterized protein</fullName>
    </submittedName>
</protein>
<gene>
    <name evidence="1" type="ORF">SAMN05444274_11071</name>
</gene>
<organism evidence="1 2">
    <name type="scientific">Mariniphaga anaerophila</name>
    <dbReference type="NCBI Taxonomy" id="1484053"/>
    <lineage>
        <taxon>Bacteria</taxon>
        <taxon>Pseudomonadati</taxon>
        <taxon>Bacteroidota</taxon>
        <taxon>Bacteroidia</taxon>
        <taxon>Marinilabiliales</taxon>
        <taxon>Prolixibacteraceae</taxon>
        <taxon>Mariniphaga</taxon>
    </lineage>
</organism>
<reference evidence="1 2" key="1">
    <citation type="submission" date="2016-11" db="EMBL/GenBank/DDBJ databases">
        <authorList>
            <person name="Jaros S."/>
            <person name="Januszkiewicz K."/>
            <person name="Wedrychowicz H."/>
        </authorList>
    </citation>
    <scope>NUCLEOTIDE SEQUENCE [LARGE SCALE GENOMIC DNA]</scope>
    <source>
        <strain evidence="1 2">DSM 26910</strain>
    </source>
</reference>
<sequence length="36" mass="4388">MYRKSFHQTVKAFFVSEHDMPGYPKNIATFSHYKFF</sequence>
<dbReference type="Proteomes" id="UP000184164">
    <property type="component" value="Unassembled WGS sequence"/>
</dbReference>